<organism evidence="1 2">
    <name type="scientific">Herbaspirillum frisingense</name>
    <dbReference type="NCBI Taxonomy" id="92645"/>
    <lineage>
        <taxon>Bacteria</taxon>
        <taxon>Pseudomonadati</taxon>
        <taxon>Pseudomonadota</taxon>
        <taxon>Betaproteobacteria</taxon>
        <taxon>Burkholderiales</taxon>
        <taxon>Oxalobacteraceae</taxon>
        <taxon>Herbaspirillum</taxon>
    </lineage>
</organism>
<evidence type="ECO:0000313" key="2">
    <source>
        <dbReference type="Proteomes" id="UP001260715"/>
    </source>
</evidence>
<gene>
    <name evidence="1" type="ORF">J2W50_003878</name>
</gene>
<accession>A0ABU1PIS0</accession>
<name>A0ABU1PIS0_9BURK</name>
<comment type="caution">
    <text evidence="1">The sequence shown here is derived from an EMBL/GenBank/DDBJ whole genome shotgun (WGS) entry which is preliminary data.</text>
</comment>
<dbReference type="EMBL" id="JAVDSJ010000005">
    <property type="protein sequence ID" value="MDR6585660.1"/>
    <property type="molecule type" value="Genomic_DNA"/>
</dbReference>
<protein>
    <recommendedName>
        <fullName evidence="3">XRE family transcriptional regulator</fullName>
    </recommendedName>
</protein>
<dbReference type="RefSeq" id="WP_310011557.1">
    <property type="nucleotide sequence ID" value="NZ_JAVDSJ010000005.1"/>
</dbReference>
<proteinExistence type="predicted"/>
<evidence type="ECO:0000313" key="1">
    <source>
        <dbReference type="EMBL" id="MDR6585660.1"/>
    </source>
</evidence>
<keyword evidence="2" id="KW-1185">Reference proteome</keyword>
<evidence type="ECO:0008006" key="3">
    <source>
        <dbReference type="Google" id="ProtNLM"/>
    </source>
</evidence>
<dbReference type="Proteomes" id="UP001260715">
    <property type="component" value="Unassembled WGS sequence"/>
</dbReference>
<sequence>MHDYRNPLRATDRNLRCKKDAGLAQYIGADTSAMSKMRTGRISLSATLVVRISEETGWPTKCIKAIDAQEAPQ</sequence>
<reference evidence="1 2" key="1">
    <citation type="submission" date="2023-07" db="EMBL/GenBank/DDBJ databases">
        <title>Sorghum-associated microbial communities from plants grown in Nebraska, USA.</title>
        <authorList>
            <person name="Schachtman D."/>
        </authorList>
    </citation>
    <scope>NUCLEOTIDE SEQUENCE [LARGE SCALE GENOMIC DNA]</scope>
    <source>
        <strain evidence="1 2">596</strain>
    </source>
</reference>